<evidence type="ECO:0000313" key="4">
    <source>
        <dbReference type="EMBL" id="NMF91732.1"/>
    </source>
</evidence>
<dbReference type="RefSeq" id="WP_169197096.1">
    <property type="nucleotide sequence ID" value="NZ_WTVH02000008.1"/>
</dbReference>
<name>A0ABX1MUS0_9RHOO</name>
<feature type="transmembrane region" description="Helical" evidence="2">
    <location>
        <begin position="69"/>
        <end position="89"/>
    </location>
</feature>
<feature type="domain" description="DUF7847" evidence="3">
    <location>
        <begin position="58"/>
        <end position="252"/>
    </location>
</feature>
<dbReference type="InterPro" id="IPR047798">
    <property type="entry name" value="BPSS1780-like"/>
</dbReference>
<keyword evidence="5" id="KW-1185">Reference proteome</keyword>
<evidence type="ECO:0000313" key="5">
    <source>
        <dbReference type="Proteomes" id="UP000601990"/>
    </source>
</evidence>
<dbReference type="EMBL" id="WTVH01000001">
    <property type="protein sequence ID" value="NMF91732.1"/>
    <property type="molecule type" value="Genomic_DNA"/>
</dbReference>
<comment type="caution">
    <text evidence="4">The sequence shown here is derived from an EMBL/GenBank/DDBJ whole genome shotgun (WGS) entry which is preliminary data.</text>
</comment>
<organism evidence="4 5">
    <name type="scientific">Aromatoleum buckelii</name>
    <dbReference type="NCBI Taxonomy" id="200254"/>
    <lineage>
        <taxon>Bacteria</taxon>
        <taxon>Pseudomonadati</taxon>
        <taxon>Pseudomonadota</taxon>
        <taxon>Betaproteobacteria</taxon>
        <taxon>Rhodocyclales</taxon>
        <taxon>Rhodocyclaceae</taxon>
        <taxon>Aromatoleum</taxon>
    </lineage>
</organism>
<feature type="transmembrane region" description="Helical" evidence="2">
    <location>
        <begin position="222"/>
        <end position="243"/>
    </location>
</feature>
<keyword evidence="2" id="KW-1133">Transmembrane helix</keyword>
<feature type="region of interest" description="Disordered" evidence="1">
    <location>
        <begin position="254"/>
        <end position="275"/>
    </location>
</feature>
<dbReference type="Pfam" id="PF25231">
    <property type="entry name" value="DUF7847"/>
    <property type="match status" value="1"/>
</dbReference>
<gene>
    <name evidence="4" type="ORF">GO608_00090</name>
</gene>
<feature type="transmembrane region" description="Helical" evidence="2">
    <location>
        <begin position="110"/>
        <end position="132"/>
    </location>
</feature>
<dbReference type="NCBIfam" id="NF041043">
    <property type="entry name" value="BPSS1780_fam"/>
    <property type="match status" value="1"/>
</dbReference>
<feature type="compositionally biased region" description="Pro residues" evidence="1">
    <location>
        <begin position="254"/>
        <end position="268"/>
    </location>
</feature>
<evidence type="ECO:0000259" key="3">
    <source>
        <dbReference type="Pfam" id="PF25231"/>
    </source>
</evidence>
<protein>
    <recommendedName>
        <fullName evidence="3">DUF7847 domain-containing protein</fullName>
    </recommendedName>
</protein>
<evidence type="ECO:0000256" key="1">
    <source>
        <dbReference type="SAM" id="MobiDB-lite"/>
    </source>
</evidence>
<dbReference type="Proteomes" id="UP000601990">
    <property type="component" value="Unassembled WGS sequence"/>
</dbReference>
<sequence length="275" mass="28555">MTDPHPGAGASRRRHPLPEPGHVAPGQTLQWLAAGWRMFTARPGVWMIQTVILIVILSALGFVPFLGWAVAPLAFPVLVAGMLAGAQAVDRGQPLRVDHLFDGLRHHAGNLLMIGAFHLFGALLAALIAAAVGGSAALTGMLVGAFAGMGLAAGGMMLAVVVFTVLWVLLVMALWFAPALVMLQDVSPLDAMKLSAQACLSNVLTFVILGVILYVLTWVAMLPAGLGMLVLVPVLAGALYAAWQDTFAERPALPLPAPPASAPAPGPAPDTDHES</sequence>
<accession>A0ABX1MUS0</accession>
<keyword evidence="2" id="KW-0472">Membrane</keyword>
<proteinExistence type="predicted"/>
<feature type="transmembrane region" description="Helical" evidence="2">
    <location>
        <begin position="45"/>
        <end position="63"/>
    </location>
</feature>
<feature type="region of interest" description="Disordered" evidence="1">
    <location>
        <begin position="1"/>
        <end position="22"/>
    </location>
</feature>
<dbReference type="InterPro" id="IPR057169">
    <property type="entry name" value="DUF7847"/>
</dbReference>
<feature type="transmembrane region" description="Helical" evidence="2">
    <location>
        <begin position="152"/>
        <end position="177"/>
    </location>
</feature>
<keyword evidence="2" id="KW-0812">Transmembrane</keyword>
<reference evidence="4" key="1">
    <citation type="submission" date="2019-12" db="EMBL/GenBank/DDBJ databases">
        <title>Comparative genomics gives insights into the taxonomy of the Azoarcus-Aromatoleum group and reveals separate origins of nif in the plant-associated Azoarcus and non-plant-associated Aromatoleum sub-groups.</title>
        <authorList>
            <person name="Lafos M."/>
            <person name="Maluk M."/>
            <person name="Batista M."/>
            <person name="Junghare M."/>
            <person name="Carmona M."/>
            <person name="Faoro H."/>
            <person name="Cruz L.M."/>
            <person name="Battistoni F."/>
            <person name="De Souza E."/>
            <person name="Pedrosa F."/>
            <person name="Chen W.-M."/>
            <person name="Poole P.S."/>
            <person name="Dixon R.A."/>
            <person name="James E.K."/>
        </authorList>
    </citation>
    <scope>NUCLEOTIDE SEQUENCE</scope>
    <source>
        <strain evidence="4">U120</strain>
    </source>
</reference>
<feature type="transmembrane region" description="Helical" evidence="2">
    <location>
        <begin position="198"/>
        <end position="216"/>
    </location>
</feature>
<evidence type="ECO:0000256" key="2">
    <source>
        <dbReference type="SAM" id="Phobius"/>
    </source>
</evidence>